<keyword evidence="4" id="KW-0677">Repeat</keyword>
<dbReference type="PROSITE" id="PS50287">
    <property type="entry name" value="SRCR_2"/>
    <property type="match status" value="1"/>
</dbReference>
<evidence type="ECO:0000256" key="3">
    <source>
        <dbReference type="ARBA" id="ARBA00022729"/>
    </source>
</evidence>
<dbReference type="SMART" id="SM00202">
    <property type="entry name" value="SR"/>
    <property type="match status" value="1"/>
</dbReference>
<accession>A0AAD5A6I6</accession>
<dbReference type="PANTHER" id="PTHR48071">
    <property type="entry name" value="SRCR DOMAIN-CONTAINING PROTEIN"/>
    <property type="match status" value="1"/>
</dbReference>
<comment type="subcellular location">
    <subcellularLocation>
        <location evidence="1">Secreted</location>
    </subcellularLocation>
</comment>
<dbReference type="GO" id="GO:0004252">
    <property type="term" value="F:serine-type endopeptidase activity"/>
    <property type="evidence" value="ECO:0007669"/>
    <property type="project" value="TreeGrafter"/>
</dbReference>
<keyword evidence="6" id="KW-0325">Glycoprotein</keyword>
<evidence type="ECO:0000313" key="10">
    <source>
        <dbReference type="Proteomes" id="UP001205998"/>
    </source>
</evidence>
<keyword evidence="5 7" id="KW-1015">Disulfide bond</keyword>
<sequence length="82" mass="9575">MEQEIETADMVCRELNCGTFERLDSSSARVESAPNWLDHVKCRKHDSNLWQCPSSPWGQNNCDNRDEVVHITCKSRRIFSLY</sequence>
<protein>
    <submittedName>
        <fullName evidence="9">Scavenger receptor cysteine-rich type 1 protein M130-like</fullName>
    </submittedName>
</protein>
<dbReference type="InterPro" id="IPR001190">
    <property type="entry name" value="SRCR"/>
</dbReference>
<dbReference type="EMBL" id="MU574216">
    <property type="protein sequence ID" value="KAI5610532.1"/>
    <property type="molecule type" value="Genomic_DNA"/>
</dbReference>
<dbReference type="GO" id="GO:0005615">
    <property type="term" value="C:extracellular space"/>
    <property type="evidence" value="ECO:0007669"/>
    <property type="project" value="TreeGrafter"/>
</dbReference>
<keyword evidence="2" id="KW-0964">Secreted</keyword>
<proteinExistence type="predicted"/>
<evidence type="ECO:0000259" key="8">
    <source>
        <dbReference type="PROSITE" id="PS50287"/>
    </source>
</evidence>
<evidence type="ECO:0000256" key="6">
    <source>
        <dbReference type="ARBA" id="ARBA00023180"/>
    </source>
</evidence>
<dbReference type="AlphaFoldDB" id="A0AAD5A6I6"/>
<feature type="domain" description="SRCR" evidence="8">
    <location>
        <begin position="1"/>
        <end position="74"/>
    </location>
</feature>
<dbReference type="PANTHER" id="PTHR48071:SF15">
    <property type="entry name" value="SRCR DOMAIN-CONTAINING PROTEIN"/>
    <property type="match status" value="1"/>
</dbReference>
<reference evidence="9" key="1">
    <citation type="submission" date="2018-07" db="EMBL/GenBank/DDBJ databases">
        <title>Comparative genomics of catfishes provides insights into carnivory and benthic adaptation.</title>
        <authorList>
            <person name="Zhang Y."/>
            <person name="Wang D."/>
            <person name="Peng Z."/>
            <person name="Zheng S."/>
            <person name="Shao F."/>
            <person name="Tao W."/>
        </authorList>
    </citation>
    <scope>NUCLEOTIDE SEQUENCE</scope>
    <source>
        <strain evidence="9">Chongqing</strain>
    </source>
</reference>
<dbReference type="GO" id="GO:0005886">
    <property type="term" value="C:plasma membrane"/>
    <property type="evidence" value="ECO:0007669"/>
    <property type="project" value="TreeGrafter"/>
</dbReference>
<dbReference type="SUPFAM" id="SSF56487">
    <property type="entry name" value="SRCR-like"/>
    <property type="match status" value="1"/>
</dbReference>
<comment type="caution">
    <text evidence="7">Lacks conserved residue(s) required for the propagation of feature annotation.</text>
</comment>
<keyword evidence="10" id="KW-1185">Reference proteome</keyword>
<evidence type="ECO:0000256" key="4">
    <source>
        <dbReference type="ARBA" id="ARBA00022737"/>
    </source>
</evidence>
<dbReference type="Proteomes" id="UP001205998">
    <property type="component" value="Unassembled WGS sequence"/>
</dbReference>
<gene>
    <name evidence="9" type="ORF">C0J50_12062</name>
</gene>
<dbReference type="Gene3D" id="3.10.250.10">
    <property type="entry name" value="SRCR-like domain"/>
    <property type="match status" value="1"/>
</dbReference>
<keyword evidence="3" id="KW-0732">Signal</keyword>
<feature type="disulfide bond" evidence="7">
    <location>
        <begin position="12"/>
        <end position="73"/>
    </location>
</feature>
<dbReference type="InterPro" id="IPR036772">
    <property type="entry name" value="SRCR-like_dom_sf"/>
</dbReference>
<dbReference type="GO" id="GO:0031638">
    <property type="term" value="P:zymogen activation"/>
    <property type="evidence" value="ECO:0007669"/>
    <property type="project" value="TreeGrafter"/>
</dbReference>
<evidence type="ECO:0000256" key="7">
    <source>
        <dbReference type="PROSITE-ProRule" id="PRU00196"/>
    </source>
</evidence>
<keyword evidence="9" id="KW-0675">Receptor</keyword>
<evidence type="ECO:0000313" key="9">
    <source>
        <dbReference type="EMBL" id="KAI5610532.1"/>
    </source>
</evidence>
<organism evidence="9 10">
    <name type="scientific">Silurus asotus</name>
    <name type="common">Amur catfish</name>
    <name type="synonym">Parasilurus asotus</name>
    <dbReference type="NCBI Taxonomy" id="30991"/>
    <lineage>
        <taxon>Eukaryota</taxon>
        <taxon>Metazoa</taxon>
        <taxon>Chordata</taxon>
        <taxon>Craniata</taxon>
        <taxon>Vertebrata</taxon>
        <taxon>Euteleostomi</taxon>
        <taxon>Actinopterygii</taxon>
        <taxon>Neopterygii</taxon>
        <taxon>Teleostei</taxon>
        <taxon>Ostariophysi</taxon>
        <taxon>Siluriformes</taxon>
        <taxon>Siluridae</taxon>
        <taxon>Silurus</taxon>
    </lineage>
</organism>
<name>A0AAD5A6I6_SILAS</name>
<evidence type="ECO:0000256" key="2">
    <source>
        <dbReference type="ARBA" id="ARBA00022525"/>
    </source>
</evidence>
<feature type="disulfide bond" evidence="7">
    <location>
        <begin position="42"/>
        <end position="52"/>
    </location>
</feature>
<evidence type="ECO:0000256" key="1">
    <source>
        <dbReference type="ARBA" id="ARBA00004613"/>
    </source>
</evidence>
<evidence type="ECO:0000256" key="5">
    <source>
        <dbReference type="ARBA" id="ARBA00023157"/>
    </source>
</evidence>
<dbReference type="Pfam" id="PF00530">
    <property type="entry name" value="SRCR"/>
    <property type="match status" value="1"/>
</dbReference>
<comment type="caution">
    <text evidence="9">The sequence shown here is derived from an EMBL/GenBank/DDBJ whole genome shotgun (WGS) entry which is preliminary data.</text>
</comment>